<evidence type="ECO:0000313" key="2">
    <source>
        <dbReference type="Proteomes" id="UP001310594"/>
    </source>
</evidence>
<accession>A0AAN7VN54</accession>
<evidence type="ECO:0000313" key="1">
    <source>
        <dbReference type="EMBL" id="KAK5694538.1"/>
    </source>
</evidence>
<protein>
    <recommendedName>
        <fullName evidence="3">NAD(P)-binding domain-containing protein</fullName>
    </recommendedName>
</protein>
<sequence length="228" mass="24749">MKIILTGATGWVGGGILAACLSSPSITRIIAISRRPLSIVDSKLTVILHDDYTHYPDNVLAQLQGAKACIYGLGTNVPIKPAELNRKINLEFALATATLFAERLAWRPDGEDATTAFRFVYLSGALVEKNQSRSLWFLAGNRKMRGELENELLKLGEATLAKGFEVVIARPGFVQPGNAVVRSRIVGMVAKTITREELARAMLGVAVSGSKDKVLENSALLDLGRRFK</sequence>
<comment type="caution">
    <text evidence="1">The sequence shown here is derived from an EMBL/GenBank/DDBJ whole genome shotgun (WGS) entry which is preliminary data.</text>
</comment>
<reference evidence="1" key="1">
    <citation type="submission" date="2023-08" db="EMBL/GenBank/DDBJ databases">
        <title>Black Yeasts Isolated from many extreme environments.</title>
        <authorList>
            <person name="Coleine C."/>
            <person name="Stajich J.E."/>
            <person name="Selbmann L."/>
        </authorList>
    </citation>
    <scope>NUCLEOTIDE SEQUENCE</scope>
    <source>
        <strain evidence="1">CCFEE 5810</strain>
    </source>
</reference>
<dbReference type="SUPFAM" id="SSF51735">
    <property type="entry name" value="NAD(P)-binding Rossmann-fold domains"/>
    <property type="match status" value="1"/>
</dbReference>
<dbReference type="PANTHER" id="PTHR14097">
    <property type="entry name" value="OXIDOREDUCTASE HTATIP2"/>
    <property type="match status" value="1"/>
</dbReference>
<dbReference type="InterPro" id="IPR036291">
    <property type="entry name" value="NAD(P)-bd_dom_sf"/>
</dbReference>
<gene>
    <name evidence="1" type="ORF">LTR97_009128</name>
</gene>
<dbReference type="Gene3D" id="3.40.50.720">
    <property type="entry name" value="NAD(P)-binding Rossmann-like Domain"/>
    <property type="match status" value="1"/>
</dbReference>
<dbReference type="PROSITE" id="PS51257">
    <property type="entry name" value="PROKAR_LIPOPROTEIN"/>
    <property type="match status" value="1"/>
</dbReference>
<organism evidence="1 2">
    <name type="scientific">Elasticomyces elasticus</name>
    <dbReference type="NCBI Taxonomy" id="574655"/>
    <lineage>
        <taxon>Eukaryota</taxon>
        <taxon>Fungi</taxon>
        <taxon>Dikarya</taxon>
        <taxon>Ascomycota</taxon>
        <taxon>Pezizomycotina</taxon>
        <taxon>Dothideomycetes</taxon>
        <taxon>Dothideomycetidae</taxon>
        <taxon>Mycosphaerellales</taxon>
        <taxon>Teratosphaeriaceae</taxon>
        <taxon>Elasticomyces</taxon>
    </lineage>
</organism>
<dbReference type="AlphaFoldDB" id="A0AAN7VN54"/>
<name>A0AAN7VN54_9PEZI</name>
<dbReference type="Proteomes" id="UP001310594">
    <property type="component" value="Unassembled WGS sequence"/>
</dbReference>
<dbReference type="PANTHER" id="PTHR14097:SF9">
    <property type="entry name" value="EPIMERASE, PUTATIVE (AFU_ORTHOLOGUE AFUA_8G07320)-RELATED"/>
    <property type="match status" value="1"/>
</dbReference>
<evidence type="ECO:0008006" key="3">
    <source>
        <dbReference type="Google" id="ProtNLM"/>
    </source>
</evidence>
<dbReference type="EMBL" id="JAVRQU010000015">
    <property type="protein sequence ID" value="KAK5694538.1"/>
    <property type="molecule type" value="Genomic_DNA"/>
</dbReference>
<proteinExistence type="predicted"/>